<dbReference type="PANTHER" id="PTHR21523:SF12">
    <property type="entry name" value="MLT-TEN (MLT-10) RELATED"/>
    <property type="match status" value="1"/>
</dbReference>
<feature type="chain" id="PRO_5009308715" evidence="2">
    <location>
        <begin position="22"/>
        <end position="710"/>
    </location>
</feature>
<feature type="signal peptide" evidence="2">
    <location>
        <begin position="1"/>
        <end position="21"/>
    </location>
</feature>
<dbReference type="WBParaSite" id="Csp11.Scaffold629.g7841.t2">
    <property type="protein sequence ID" value="Csp11.Scaffold629.g7841.t2"/>
    <property type="gene ID" value="Csp11.Scaffold629.g7841"/>
</dbReference>
<dbReference type="Proteomes" id="UP000095282">
    <property type="component" value="Unplaced"/>
</dbReference>
<keyword evidence="1" id="KW-0472">Membrane</keyword>
<proteinExistence type="predicted"/>
<organism evidence="3 4">
    <name type="scientific">Caenorhabditis tropicalis</name>
    <dbReference type="NCBI Taxonomy" id="1561998"/>
    <lineage>
        <taxon>Eukaryota</taxon>
        <taxon>Metazoa</taxon>
        <taxon>Ecdysozoa</taxon>
        <taxon>Nematoda</taxon>
        <taxon>Chromadorea</taxon>
        <taxon>Rhabditida</taxon>
        <taxon>Rhabditina</taxon>
        <taxon>Rhabditomorpha</taxon>
        <taxon>Rhabditoidea</taxon>
        <taxon>Rhabditidae</taxon>
        <taxon>Peloderinae</taxon>
        <taxon>Caenorhabditis</taxon>
    </lineage>
</organism>
<dbReference type="Pfam" id="PF04870">
    <property type="entry name" value="Moulting_cycle"/>
    <property type="match status" value="1"/>
</dbReference>
<feature type="transmembrane region" description="Helical" evidence="1">
    <location>
        <begin position="633"/>
        <end position="654"/>
    </location>
</feature>
<dbReference type="PANTHER" id="PTHR21523">
    <property type="match status" value="1"/>
</dbReference>
<sequence length="710" mass="80627">MINLITSNLLFLLLFVSNCSNLKVKSEIDVTKYGLTQQEILKSPHYKDKVFNVPMSTESGEELLEHWAVQGFSGIVAAISTRRLALVEEYQKKKHEKCSSEAETLAEHSKCLLQLEEDAHRNRLIHRKRFFVRNMRRRIDKMVTNTTMAPKTEKEVKEDKEWIGSFRFRAKREIKVHTRDSYTLKAHKEMTPFGLVTKHLTSAVKLLKKTDKVSKWQDTIERIAAKAEEIKEQKKMEDFMQKRLSIFTDASRMKKNKKLAKDESLKELNDLEEFIDNDQIKEVLRNQKEKMTEQEKMMMVPMKMIRDAAKLSLGMTGYNTTDFDRKIVRIISPRIMSVIPQEEEAKNNEIDVLSPSLFALHEDGSGVEKKASLGNLLGSLTDSKDSQDFLDFIVEATGVNEAMERVEKKIGEYRRLKDDAMGRGPEGQPLYFTKENVTEKYPHEAKKIDMFEALDKTYSDEQLKEMNRTGYTIMRHDQMDLIYGKGSVGENEKFLKTAKSLSRPQIDRAIMRTIKDLAHEKVKFEARKNDIVLSPITFSNFILDPVSVSQPTILSPVMLCSLILSPAIYGVMIMSPWLMVPVIISPRVLSPVAVNPFLMVPIIISPLAFNPFILCPGSMNPFVLSPLVFAPFILSPQVLTPLILTPFCLGPIILNPLALSPLVLSPFVLSPTILSPQYVTAVVLSPYALSPAWGSDGAMVTVFASPSWLS</sequence>
<accession>A0A1I7UC53</accession>
<keyword evidence="2" id="KW-0732">Signal</keyword>
<evidence type="ECO:0000313" key="4">
    <source>
        <dbReference type="WBParaSite" id="Csp11.Scaffold629.g7841.t2"/>
    </source>
</evidence>
<keyword evidence="1" id="KW-1133">Transmembrane helix</keyword>
<dbReference type="STRING" id="1561998.A0A1I7UC53"/>
<evidence type="ECO:0000256" key="2">
    <source>
        <dbReference type="SAM" id="SignalP"/>
    </source>
</evidence>
<feature type="transmembrane region" description="Helical" evidence="1">
    <location>
        <begin position="592"/>
        <end position="613"/>
    </location>
</feature>
<evidence type="ECO:0000256" key="1">
    <source>
        <dbReference type="SAM" id="Phobius"/>
    </source>
</evidence>
<evidence type="ECO:0000313" key="3">
    <source>
        <dbReference type="Proteomes" id="UP000095282"/>
    </source>
</evidence>
<keyword evidence="3" id="KW-1185">Reference proteome</keyword>
<protein>
    <submittedName>
        <fullName evidence="4">VWFA domain-containing protein</fullName>
    </submittedName>
</protein>
<name>A0A1I7UC53_9PELO</name>
<feature type="transmembrane region" description="Helical" evidence="1">
    <location>
        <begin position="553"/>
        <end position="580"/>
    </location>
</feature>
<keyword evidence="1" id="KW-0812">Transmembrane</keyword>
<dbReference type="AlphaFoldDB" id="A0A1I7UC53"/>
<dbReference type="InterPro" id="IPR006954">
    <property type="entry name" value="Mlt-10-like"/>
</dbReference>
<reference evidence="4" key="1">
    <citation type="submission" date="2016-11" db="UniProtKB">
        <authorList>
            <consortium name="WormBaseParasite"/>
        </authorList>
    </citation>
    <scope>IDENTIFICATION</scope>
</reference>